<reference evidence="6" key="3">
    <citation type="submission" date="2025-08" db="UniProtKB">
        <authorList>
            <consortium name="RefSeq"/>
        </authorList>
    </citation>
    <scope>IDENTIFICATION</scope>
    <source>
        <strain evidence="6">NI907</strain>
    </source>
</reference>
<dbReference type="PANTHER" id="PTHR12215">
    <property type="entry name" value="PHOSPHOPANTETHEINE TRANSFERASE"/>
    <property type="match status" value="1"/>
</dbReference>
<evidence type="ECO:0000313" key="6">
    <source>
        <dbReference type="RefSeq" id="XP_030979860.1"/>
    </source>
</evidence>
<evidence type="ECO:0000256" key="1">
    <source>
        <dbReference type="ARBA" id="ARBA00013172"/>
    </source>
</evidence>
<sequence length="327" mass="36145">MTSESSPEIIQWLVDTRKLWPEVAETKQLETFPSSSRALSLLPETERDAVLKYVFARDAKMSLASHLLKHYVVSSKGHVPWKETMITRNARTKPVYVDPSTGRQPVAFNVTHQAGIVALIAVTGDASSGGDAGDIDVGIDVVCTSERRTRDHSMITQTGDGWARFVDMHADVFAPAEANYLKFVVPGQPANLLSGTASQLMDYNLRSFYTLWCLREAYVKMTGEALLASWLGELEFRDFKAPPIPNGAGSAVGSLEGDDEGVVRNHEIWFKGKLVDDANVCMRSLGPDYMVCTAVRTPAEKEKGLSWRMGPFKVITIDEIVKFAEEQ</sequence>
<accession>A0A6P8AY72</accession>
<dbReference type="InterPro" id="IPR055066">
    <property type="entry name" value="AASDHPPT_N"/>
</dbReference>
<evidence type="ECO:0000256" key="2">
    <source>
        <dbReference type="ARBA" id="ARBA00022679"/>
    </source>
</evidence>
<dbReference type="InterPro" id="IPR037143">
    <property type="entry name" value="4-PPantetheinyl_Trfase_dom_sf"/>
</dbReference>
<dbReference type="Gene3D" id="3.90.470.20">
    <property type="entry name" value="4'-phosphopantetheinyl transferase domain"/>
    <property type="match status" value="1"/>
</dbReference>
<dbReference type="InterPro" id="IPR050559">
    <property type="entry name" value="P-Pant_transferase_sf"/>
</dbReference>
<dbReference type="Pfam" id="PF01648">
    <property type="entry name" value="ACPS"/>
    <property type="match status" value="1"/>
</dbReference>
<keyword evidence="5" id="KW-1185">Reference proteome</keyword>
<dbReference type="GO" id="GO:0005829">
    <property type="term" value="C:cytosol"/>
    <property type="evidence" value="ECO:0007669"/>
    <property type="project" value="TreeGrafter"/>
</dbReference>
<dbReference type="GeneID" id="41965186"/>
<evidence type="ECO:0000313" key="5">
    <source>
        <dbReference type="Proteomes" id="UP000515153"/>
    </source>
</evidence>
<dbReference type="GO" id="GO:0019878">
    <property type="term" value="P:lysine biosynthetic process via aminoadipic acid"/>
    <property type="evidence" value="ECO:0007669"/>
    <property type="project" value="TreeGrafter"/>
</dbReference>
<dbReference type="Proteomes" id="UP000515153">
    <property type="component" value="Chromosome VII"/>
</dbReference>
<reference evidence="6" key="2">
    <citation type="submission" date="2019-10" db="EMBL/GenBank/DDBJ databases">
        <authorList>
            <consortium name="NCBI Genome Project"/>
        </authorList>
    </citation>
    <scope>NUCLEOTIDE SEQUENCE</scope>
    <source>
        <strain evidence="6">NI907</strain>
    </source>
</reference>
<dbReference type="GO" id="GO:0000287">
    <property type="term" value="F:magnesium ion binding"/>
    <property type="evidence" value="ECO:0007669"/>
    <property type="project" value="InterPro"/>
</dbReference>
<protein>
    <recommendedName>
        <fullName evidence="1">holo-[acyl-carrier-protein] synthase</fullName>
        <ecNumber evidence="1">2.7.8.7</ecNumber>
    </recommendedName>
</protein>
<proteinExistence type="predicted"/>
<reference evidence="5 6" key="1">
    <citation type="journal article" date="2019" name="Mol. Biol. Evol.">
        <title>Blast fungal genomes show frequent chromosomal changes, gene gains and losses, and effector gene turnover.</title>
        <authorList>
            <person name="Gomez Luciano L.B."/>
            <person name="Jason Tsai I."/>
            <person name="Chuma I."/>
            <person name="Tosa Y."/>
            <person name="Chen Y.H."/>
            <person name="Li J.Y."/>
            <person name="Li M.Y."/>
            <person name="Jade Lu M.Y."/>
            <person name="Nakayashiki H."/>
            <person name="Li W.H."/>
        </authorList>
    </citation>
    <scope>NUCLEOTIDE SEQUENCE [LARGE SCALE GENOMIC DNA]</scope>
    <source>
        <strain evidence="5 6">NI907</strain>
    </source>
</reference>
<keyword evidence="2" id="KW-0808">Transferase</keyword>
<evidence type="ECO:0000259" key="3">
    <source>
        <dbReference type="Pfam" id="PF01648"/>
    </source>
</evidence>
<dbReference type="PANTHER" id="PTHR12215:SF10">
    <property type="entry name" value="L-AMINOADIPATE-SEMIALDEHYDE DEHYDROGENASE-PHOSPHOPANTETHEINYL TRANSFERASE"/>
    <property type="match status" value="1"/>
</dbReference>
<gene>
    <name evidence="6" type="ORF">PgNI_10305</name>
</gene>
<dbReference type="AlphaFoldDB" id="A0A6P8AY72"/>
<dbReference type="EC" id="2.7.8.7" evidence="1"/>
<dbReference type="RefSeq" id="XP_030979860.1">
    <property type="nucleotide sequence ID" value="XM_031130278.1"/>
</dbReference>
<evidence type="ECO:0000259" key="4">
    <source>
        <dbReference type="Pfam" id="PF22624"/>
    </source>
</evidence>
<dbReference type="Pfam" id="PF22624">
    <property type="entry name" value="AASDHPPT_N"/>
    <property type="match status" value="1"/>
</dbReference>
<dbReference type="KEGG" id="pgri:PgNI_10305"/>
<feature type="domain" description="4'-phosphopantetheinyl transferase N-terminal" evidence="4">
    <location>
        <begin position="36"/>
        <end position="121"/>
    </location>
</feature>
<dbReference type="GO" id="GO:0008897">
    <property type="term" value="F:holo-[acyl-carrier-protein] synthase activity"/>
    <property type="evidence" value="ECO:0007669"/>
    <property type="project" value="UniProtKB-EC"/>
</dbReference>
<dbReference type="InterPro" id="IPR008278">
    <property type="entry name" value="4-PPantetheinyl_Trfase_dom"/>
</dbReference>
<dbReference type="SUPFAM" id="SSF56214">
    <property type="entry name" value="4'-phosphopantetheinyl transferase"/>
    <property type="match status" value="2"/>
</dbReference>
<organism evidence="5 6">
    <name type="scientific">Pyricularia grisea</name>
    <name type="common">Crabgrass-specific blast fungus</name>
    <name type="synonym">Magnaporthe grisea</name>
    <dbReference type="NCBI Taxonomy" id="148305"/>
    <lineage>
        <taxon>Eukaryota</taxon>
        <taxon>Fungi</taxon>
        <taxon>Dikarya</taxon>
        <taxon>Ascomycota</taxon>
        <taxon>Pezizomycotina</taxon>
        <taxon>Sordariomycetes</taxon>
        <taxon>Sordariomycetidae</taxon>
        <taxon>Magnaporthales</taxon>
        <taxon>Pyriculariaceae</taxon>
        <taxon>Pyricularia</taxon>
    </lineage>
</organism>
<feature type="domain" description="4'-phosphopantetheinyl transferase" evidence="3">
    <location>
        <begin position="137"/>
        <end position="244"/>
    </location>
</feature>
<name>A0A6P8AY72_PYRGI</name>